<keyword evidence="3" id="KW-1185">Reference proteome</keyword>
<reference evidence="2 3" key="2">
    <citation type="submission" date="2014-05" db="EMBL/GenBank/DDBJ databases">
        <title>Draft genome sequence of Halobacillus karajensis HK-03.</title>
        <authorList>
            <person name="Khelaifia S."/>
            <person name="Croce O."/>
            <person name="Lagier J.C."/>
            <person name="Raoult D."/>
        </authorList>
    </citation>
    <scope>NUCLEOTIDE SEQUENCE [LARGE SCALE GENOMIC DNA]</scope>
    <source>
        <strain evidence="2 3">HD-03</strain>
    </source>
</reference>
<evidence type="ECO:0008006" key="4">
    <source>
        <dbReference type="Google" id="ProtNLM"/>
    </source>
</evidence>
<dbReference type="InterPro" id="IPR010718">
    <property type="entry name" value="DUF1294"/>
</dbReference>
<feature type="transmembrane region" description="Helical" evidence="1">
    <location>
        <begin position="71"/>
        <end position="88"/>
    </location>
</feature>
<name>A0A024P6D5_9BACI</name>
<dbReference type="AlphaFoldDB" id="A0A024P6D5"/>
<dbReference type="Proteomes" id="UP000028868">
    <property type="component" value="Unassembled WGS sequence"/>
</dbReference>
<proteinExistence type="predicted"/>
<dbReference type="InterPro" id="IPR012156">
    <property type="entry name" value="Cold_shock_CspA"/>
</dbReference>
<keyword evidence="1" id="KW-0472">Membrane</keyword>
<dbReference type="Pfam" id="PF06961">
    <property type="entry name" value="DUF1294"/>
    <property type="match status" value="1"/>
</dbReference>
<organism evidence="2 3">
    <name type="scientific">Halobacillus karajensis</name>
    <dbReference type="NCBI Taxonomy" id="195088"/>
    <lineage>
        <taxon>Bacteria</taxon>
        <taxon>Bacillati</taxon>
        <taxon>Bacillota</taxon>
        <taxon>Bacilli</taxon>
        <taxon>Bacillales</taxon>
        <taxon>Bacillaceae</taxon>
        <taxon>Halobacillus</taxon>
    </lineage>
</organism>
<feature type="transmembrane region" description="Helical" evidence="1">
    <location>
        <begin position="6"/>
        <end position="25"/>
    </location>
</feature>
<dbReference type="EMBL" id="CCDI010000003">
    <property type="protein sequence ID" value="CDQ24609.1"/>
    <property type="molecule type" value="Genomic_DNA"/>
</dbReference>
<evidence type="ECO:0000256" key="1">
    <source>
        <dbReference type="SAM" id="Phobius"/>
    </source>
</evidence>
<evidence type="ECO:0000313" key="3">
    <source>
        <dbReference type="Proteomes" id="UP000028868"/>
    </source>
</evidence>
<feature type="transmembrane region" description="Helical" evidence="1">
    <location>
        <begin position="41"/>
        <end position="59"/>
    </location>
</feature>
<dbReference type="RefSeq" id="WP_392387177.1">
    <property type="nucleotide sequence ID" value="NZ_CCDH010000001.1"/>
</dbReference>
<dbReference type="GO" id="GO:0003676">
    <property type="term" value="F:nucleic acid binding"/>
    <property type="evidence" value="ECO:0007669"/>
    <property type="project" value="InterPro"/>
</dbReference>
<reference evidence="3" key="1">
    <citation type="submission" date="2014-03" db="EMBL/GenBank/DDBJ databases">
        <authorList>
            <person name="Urmite Genomes U."/>
        </authorList>
    </citation>
    <scope>NUCLEOTIDE SEQUENCE [LARGE SCALE GENOMIC DNA]</scope>
    <source>
        <strain evidence="3">HD-03</strain>
    </source>
</reference>
<evidence type="ECO:0000313" key="2">
    <source>
        <dbReference type="EMBL" id="CDQ24609.1"/>
    </source>
</evidence>
<accession>A0A024P6D5</accession>
<gene>
    <name evidence="2" type="ORF">BN983_02901</name>
</gene>
<protein>
    <recommendedName>
        <fullName evidence="4">DUF1294 domain-containing protein</fullName>
    </recommendedName>
</protein>
<sequence length="93" mass="10837">MDIAILLIGYAIIINLLLFVMMGVDKRRSKRGSWRIREKKLWIFAMLGGAFGGWLGMSLFRHKTKHSSFQYGFPALTLFYIALVVYLLNQFYL</sequence>
<keyword evidence="1" id="KW-0812">Transmembrane</keyword>
<dbReference type="PIRSF" id="PIRSF002599">
    <property type="entry name" value="Cold_shock_A"/>
    <property type="match status" value="1"/>
</dbReference>
<keyword evidence="1" id="KW-1133">Transmembrane helix</keyword>
<comment type="caution">
    <text evidence="2">The sequence shown here is derived from an EMBL/GenBank/DDBJ whole genome shotgun (WGS) entry which is preliminary data.</text>
</comment>